<accession>A0AAW1R042</accession>
<feature type="region of interest" description="Disordered" evidence="15">
    <location>
        <begin position="291"/>
        <end position="332"/>
    </location>
</feature>
<dbReference type="InterPro" id="IPR040554">
    <property type="entry name" value="KPWE_PEX14_dom"/>
</dbReference>
<protein>
    <recommendedName>
        <fullName evidence="10 14">Peroxisomal membrane protein PEX14</fullName>
    </recommendedName>
    <alternativeName>
        <fullName evidence="11 14">Peroxin-14</fullName>
    </alternativeName>
</protein>
<dbReference type="PANTHER" id="PTHR23058">
    <property type="entry name" value="PEROXISOMAL MEMBRANE PROTEIN PEX14"/>
    <property type="match status" value="1"/>
</dbReference>
<keyword evidence="6" id="KW-1133">Transmembrane helix</keyword>
<dbReference type="Gene3D" id="1.10.10.10">
    <property type="entry name" value="Winged helix-like DNA-binding domain superfamily/Winged helix DNA-binding domain"/>
    <property type="match status" value="1"/>
</dbReference>
<feature type="compositionally biased region" description="Basic and acidic residues" evidence="15">
    <location>
        <begin position="68"/>
        <end position="88"/>
    </location>
</feature>
<evidence type="ECO:0000256" key="2">
    <source>
        <dbReference type="ARBA" id="ARBA00005443"/>
    </source>
</evidence>
<feature type="region of interest" description="Disordered" evidence="15">
    <location>
        <begin position="345"/>
        <end position="371"/>
    </location>
</feature>
<feature type="compositionally biased region" description="Low complexity" evidence="15">
    <location>
        <begin position="425"/>
        <end position="440"/>
    </location>
</feature>
<dbReference type="InterPro" id="IPR025655">
    <property type="entry name" value="PEX14"/>
</dbReference>
<dbReference type="EMBL" id="JALJOU010000061">
    <property type="protein sequence ID" value="KAK9826884.1"/>
    <property type="molecule type" value="Genomic_DNA"/>
</dbReference>
<comment type="subunit">
    <text evidence="13">Interacts with PEX13; forming the PEX13-PEX14 docking complex. Interacts with PEX5 (via WxxxF/Y motifs).</text>
</comment>
<evidence type="ECO:0000256" key="6">
    <source>
        <dbReference type="ARBA" id="ARBA00022989"/>
    </source>
</evidence>
<dbReference type="GO" id="GO:0016560">
    <property type="term" value="P:protein import into peroxisome matrix, docking"/>
    <property type="evidence" value="ECO:0007669"/>
    <property type="project" value="UniProtKB-UniRule"/>
</dbReference>
<evidence type="ECO:0000256" key="12">
    <source>
        <dbReference type="ARBA" id="ARBA00053920"/>
    </source>
</evidence>
<dbReference type="AlphaFoldDB" id="A0AAW1R042"/>
<evidence type="ECO:0000256" key="10">
    <source>
        <dbReference type="ARBA" id="ARBA00029502"/>
    </source>
</evidence>
<evidence type="ECO:0000256" key="9">
    <source>
        <dbReference type="ARBA" id="ARBA00023140"/>
    </source>
</evidence>
<evidence type="ECO:0000313" key="19">
    <source>
        <dbReference type="Proteomes" id="UP001445335"/>
    </source>
</evidence>
<feature type="region of interest" description="Disordered" evidence="15">
    <location>
        <begin position="55"/>
        <end position="135"/>
    </location>
</feature>
<evidence type="ECO:0000256" key="1">
    <source>
        <dbReference type="ARBA" id="ARBA00004549"/>
    </source>
</evidence>
<feature type="compositionally biased region" description="Low complexity" evidence="15">
    <location>
        <begin position="464"/>
        <end position="485"/>
    </location>
</feature>
<keyword evidence="5 14" id="KW-0653">Protein transport</keyword>
<dbReference type="FunFam" id="1.10.10.10:FF:000217">
    <property type="entry name" value="Peroxisomal membrane protein PEX14"/>
    <property type="match status" value="1"/>
</dbReference>
<dbReference type="InterPro" id="IPR006785">
    <property type="entry name" value="Pex14_N"/>
</dbReference>
<feature type="domain" description="Peroxisome membrane anchor protein Pex14p N-terminal" evidence="16">
    <location>
        <begin position="42"/>
        <end position="85"/>
    </location>
</feature>
<sequence>MASAGQEDSDTSAPPEAPPKASEQAIAGAVADMDAPPPQELREDQIENAIAFLAHPKVRGSTVASKRSFLERKGLTSDEIDEAVRRVPEAPAPVPTAPAGGAVPVKPYPTPSAAALQPYQAPAPPTPAPPPQPPAQEPIRWTQAVVGLGVVAAGAYGVHALLAPRVSQWYRTWRYGEAPPSDAAAQERHTAELVAAALKEQAAEVRAAVESVRELARAAEKGKAPAAPADALSLADLHSELRSFGAMLSELGDAAAPKQAAAELREAKDEIRALKDAVAKLAAPAPAPAPVLAASASRPNGLPPAADGAAASAGMGGVPGAGPPLGEPPHPASYMEVLEMLENGETPPGIRADINDTPPDPAAPPPPARLALRPKPWERAASAGPPPVASMAAAAGAAPGFPPASRLLGGSGSSRRAADGAVQITEIAAEPTTPTDAPATGGSSTGAPAWKPPAVPLPTVQRRAASATMSPAASMGGAPAASESSTSEQPIAAGA</sequence>
<evidence type="ECO:0000313" key="18">
    <source>
        <dbReference type="EMBL" id="KAK9826884.1"/>
    </source>
</evidence>
<dbReference type="Pfam" id="PF17733">
    <property type="entry name" value="KPWE_dom"/>
    <property type="match status" value="1"/>
</dbReference>
<evidence type="ECO:0000256" key="5">
    <source>
        <dbReference type="ARBA" id="ARBA00022927"/>
    </source>
</evidence>
<keyword evidence="4" id="KW-0812">Transmembrane</keyword>
<name>A0AAW1R042_9CHLO</name>
<keyword evidence="8 14" id="KW-0472">Membrane</keyword>
<evidence type="ECO:0000256" key="7">
    <source>
        <dbReference type="ARBA" id="ARBA00023010"/>
    </source>
</evidence>
<dbReference type="GO" id="GO:1990429">
    <property type="term" value="C:peroxisomal importomer complex"/>
    <property type="evidence" value="ECO:0007669"/>
    <property type="project" value="TreeGrafter"/>
</dbReference>
<comment type="subcellular location">
    <subcellularLocation>
        <location evidence="1">Peroxisome membrane</location>
        <topology evidence="1">Single-pass membrane protein</topology>
    </subcellularLocation>
</comment>
<comment type="caution">
    <text evidence="18">The sequence shown here is derived from an EMBL/GenBank/DDBJ whole genome shotgun (WGS) entry which is preliminary data.</text>
</comment>
<feature type="compositionally biased region" description="Pro residues" evidence="15">
    <location>
        <begin position="321"/>
        <end position="331"/>
    </location>
</feature>
<evidence type="ECO:0000259" key="17">
    <source>
        <dbReference type="Pfam" id="PF17733"/>
    </source>
</evidence>
<evidence type="ECO:0000256" key="11">
    <source>
        <dbReference type="ARBA" id="ARBA00029691"/>
    </source>
</evidence>
<proteinExistence type="inferred from homology"/>
<evidence type="ECO:0000256" key="4">
    <source>
        <dbReference type="ARBA" id="ARBA00022692"/>
    </source>
</evidence>
<dbReference type="GO" id="GO:0005102">
    <property type="term" value="F:signaling receptor binding"/>
    <property type="evidence" value="ECO:0007669"/>
    <property type="project" value="TreeGrafter"/>
</dbReference>
<dbReference type="GO" id="GO:0005778">
    <property type="term" value="C:peroxisomal membrane"/>
    <property type="evidence" value="ECO:0007669"/>
    <property type="project" value="UniProtKB-SubCell"/>
</dbReference>
<comment type="function">
    <text evidence="12 14">Component of the PEX13-PEX14 docking complex, a translocon channel that specifically mediates the import of peroxisomal cargo proteins bound to PEX5 receptor. The PEX13-PEX14 docking complex forms a large import pore which can be opened to a diameter of about 9 nm. Mechanistically, PEX5 receptor along with cargo proteins associates with the PEX14 subunit of the PEX13-PEX14 docking complex in the cytosol, leading to the insertion of the receptor into the organelle membrane with the concomitant translocation of the cargo into the peroxisome matrix.</text>
</comment>
<feature type="compositionally biased region" description="Pro residues" evidence="15">
    <location>
        <begin position="358"/>
        <end position="368"/>
    </location>
</feature>
<keyword evidence="19" id="KW-1185">Reference proteome</keyword>
<feature type="region of interest" description="Disordered" evidence="15">
    <location>
        <begin position="1"/>
        <end position="41"/>
    </location>
</feature>
<feature type="domain" description="Peroxisomal membrane protein PEX14-like KPWE" evidence="17">
    <location>
        <begin position="329"/>
        <end position="379"/>
    </location>
</feature>
<reference evidence="18 19" key="1">
    <citation type="journal article" date="2024" name="Nat. Commun.">
        <title>Phylogenomics reveals the evolutionary origins of lichenization in chlorophyte algae.</title>
        <authorList>
            <person name="Puginier C."/>
            <person name="Libourel C."/>
            <person name="Otte J."/>
            <person name="Skaloud P."/>
            <person name="Haon M."/>
            <person name="Grisel S."/>
            <person name="Petersen M."/>
            <person name="Berrin J.G."/>
            <person name="Delaux P.M."/>
            <person name="Dal Grande F."/>
            <person name="Keller J."/>
        </authorList>
    </citation>
    <scope>NUCLEOTIDE SEQUENCE [LARGE SCALE GENOMIC DNA]</scope>
    <source>
        <strain evidence="18 19">SAG 245.80</strain>
    </source>
</reference>
<evidence type="ECO:0000256" key="14">
    <source>
        <dbReference type="RuleBase" id="RU367032"/>
    </source>
</evidence>
<evidence type="ECO:0000259" key="16">
    <source>
        <dbReference type="Pfam" id="PF04695"/>
    </source>
</evidence>
<feature type="compositionally biased region" description="Low complexity" evidence="15">
    <location>
        <begin position="291"/>
        <end position="313"/>
    </location>
</feature>
<dbReference type="InterPro" id="IPR036388">
    <property type="entry name" value="WH-like_DNA-bd_sf"/>
</dbReference>
<keyword evidence="9 14" id="KW-0576">Peroxisome</keyword>
<gene>
    <name evidence="18" type="ORF">WJX81_004333</name>
</gene>
<evidence type="ECO:0000256" key="13">
    <source>
        <dbReference type="ARBA" id="ARBA00064754"/>
    </source>
</evidence>
<feature type="region of interest" description="Disordered" evidence="15">
    <location>
        <begin position="425"/>
        <end position="495"/>
    </location>
</feature>
<feature type="compositionally biased region" description="Low complexity" evidence="15">
    <location>
        <begin position="97"/>
        <end position="120"/>
    </location>
</feature>
<keyword evidence="3 14" id="KW-0813">Transport</keyword>
<dbReference type="PANTHER" id="PTHR23058:SF0">
    <property type="entry name" value="PEROXISOMAL MEMBRANE PROTEIN PEX14"/>
    <property type="match status" value="1"/>
</dbReference>
<dbReference type="Proteomes" id="UP001445335">
    <property type="component" value="Unassembled WGS sequence"/>
</dbReference>
<evidence type="ECO:0000256" key="8">
    <source>
        <dbReference type="ARBA" id="ARBA00023136"/>
    </source>
</evidence>
<evidence type="ECO:0000256" key="3">
    <source>
        <dbReference type="ARBA" id="ARBA00022448"/>
    </source>
</evidence>
<evidence type="ECO:0000256" key="15">
    <source>
        <dbReference type="SAM" id="MobiDB-lite"/>
    </source>
</evidence>
<keyword evidence="7" id="KW-0811">Translocation</keyword>
<dbReference type="Pfam" id="PF04695">
    <property type="entry name" value="Pex14_N"/>
    <property type="match status" value="1"/>
</dbReference>
<feature type="compositionally biased region" description="Pro residues" evidence="15">
    <location>
        <begin position="121"/>
        <end position="135"/>
    </location>
</feature>
<organism evidence="18 19">
    <name type="scientific">Elliptochloris bilobata</name>
    <dbReference type="NCBI Taxonomy" id="381761"/>
    <lineage>
        <taxon>Eukaryota</taxon>
        <taxon>Viridiplantae</taxon>
        <taxon>Chlorophyta</taxon>
        <taxon>core chlorophytes</taxon>
        <taxon>Trebouxiophyceae</taxon>
        <taxon>Trebouxiophyceae incertae sedis</taxon>
        <taxon>Elliptochloris clade</taxon>
        <taxon>Elliptochloris</taxon>
    </lineage>
</organism>
<comment type="similarity">
    <text evidence="2 14">Belongs to the peroxin-14 family.</text>
</comment>